<dbReference type="SMART" id="SM00235">
    <property type="entry name" value="ZnMc"/>
    <property type="match status" value="1"/>
</dbReference>
<feature type="region of interest" description="Disordered" evidence="1">
    <location>
        <begin position="321"/>
        <end position="352"/>
    </location>
</feature>
<evidence type="ECO:0000259" key="2">
    <source>
        <dbReference type="SMART" id="SM00235"/>
    </source>
</evidence>
<feature type="region of interest" description="Disordered" evidence="1">
    <location>
        <begin position="1"/>
        <end position="26"/>
    </location>
</feature>
<feature type="compositionally biased region" description="Basic and acidic residues" evidence="1">
    <location>
        <begin position="418"/>
        <end position="428"/>
    </location>
</feature>
<dbReference type="GO" id="GO:0004222">
    <property type="term" value="F:metalloendopeptidase activity"/>
    <property type="evidence" value="ECO:0007669"/>
    <property type="project" value="InterPro"/>
</dbReference>
<reference evidence="3 4" key="1">
    <citation type="submission" date="2015-12" db="EMBL/GenBank/DDBJ databases">
        <title>Draft genome sequence of Moniliophthora roreri, the causal agent of frosty pod rot of cacao.</title>
        <authorList>
            <person name="Aime M.C."/>
            <person name="Diaz-Valderrama J.R."/>
            <person name="Kijpornyongpan T."/>
            <person name="Phillips-Mora W."/>
        </authorList>
    </citation>
    <scope>NUCLEOTIDE SEQUENCE [LARGE SCALE GENOMIC DNA]</scope>
    <source>
        <strain evidence="3 4">MCA 2952</strain>
    </source>
</reference>
<protein>
    <recommendedName>
        <fullName evidence="2">Peptidase metallopeptidase domain-containing protein</fullName>
    </recommendedName>
</protein>
<dbReference type="InterPro" id="IPR001506">
    <property type="entry name" value="Peptidase_M12A"/>
</dbReference>
<evidence type="ECO:0000256" key="1">
    <source>
        <dbReference type="SAM" id="MobiDB-lite"/>
    </source>
</evidence>
<dbReference type="Pfam" id="PF01400">
    <property type="entry name" value="Astacin"/>
    <property type="match status" value="1"/>
</dbReference>
<evidence type="ECO:0000313" key="3">
    <source>
        <dbReference type="EMBL" id="KTB41021.1"/>
    </source>
</evidence>
<dbReference type="eggNOG" id="ENOG502S9RS">
    <property type="taxonomic scope" value="Eukaryota"/>
</dbReference>
<dbReference type="EMBL" id="LATX01001522">
    <property type="protein sequence ID" value="KTB41021.1"/>
    <property type="molecule type" value="Genomic_DNA"/>
</dbReference>
<organism evidence="3 4">
    <name type="scientific">Moniliophthora roreri</name>
    <name type="common">Frosty pod rot fungus</name>
    <name type="synonym">Monilia roreri</name>
    <dbReference type="NCBI Taxonomy" id="221103"/>
    <lineage>
        <taxon>Eukaryota</taxon>
        <taxon>Fungi</taxon>
        <taxon>Dikarya</taxon>
        <taxon>Basidiomycota</taxon>
        <taxon>Agaricomycotina</taxon>
        <taxon>Agaricomycetes</taxon>
        <taxon>Agaricomycetidae</taxon>
        <taxon>Agaricales</taxon>
        <taxon>Marasmiineae</taxon>
        <taxon>Marasmiaceae</taxon>
        <taxon>Moniliophthora</taxon>
    </lineage>
</organism>
<evidence type="ECO:0000313" key="4">
    <source>
        <dbReference type="Proteomes" id="UP000054988"/>
    </source>
</evidence>
<dbReference type="InterPro" id="IPR006026">
    <property type="entry name" value="Peptidase_Metallo"/>
</dbReference>
<dbReference type="InterPro" id="IPR024079">
    <property type="entry name" value="MetalloPept_cat_dom_sf"/>
</dbReference>
<accession>A0A0W0FXI2</accession>
<feature type="compositionally biased region" description="Polar residues" evidence="1">
    <location>
        <begin position="1"/>
        <end position="13"/>
    </location>
</feature>
<sequence>MSDQSNKSDQSGKACSPAPVTLDAPPPPPGIIVHVAVSPKQWPLADGKELYLKYYFMDGSDNRRKAVKDTIAIWSTFANVIFDQTQDKDAADIRISFKGPGSWSAFGTDARLTTNKDEPTMSLGWLGDSSEPSAEDKGTILHEFGHILGMKHEYQSPARGGYIHLNELAVYQYYRPLLNYDDRLVKTQVIDPYNKSTVSNFSRLDLHSIMMQMVLRYFMPSQLNEEGIDIPVNTVLSDMDKAFITLNYPRKVPVPVGISVAEALEIAGVSGQAASTILGYVDKGQYMKAREEFANYNNTVQNLTKVNKPFLATVNPADFAGENSNETIVEPSPANNASQPTPARKAKEEPLDPNKICLYPDMIEAAKRAGKQIPASPAGQDSEAKKEPFDPNKICLYPDMIEAAKQAGKQIPASPARQDSEAKEEPFDPNKICLYPELMKAAKQAGEQSNS</sequence>
<dbReference type="AlphaFoldDB" id="A0A0W0FXI2"/>
<feature type="region of interest" description="Disordered" evidence="1">
    <location>
        <begin position="406"/>
        <end position="431"/>
    </location>
</feature>
<feature type="region of interest" description="Disordered" evidence="1">
    <location>
        <begin position="369"/>
        <end position="393"/>
    </location>
</feature>
<gene>
    <name evidence="3" type="ORF">WG66_6408</name>
</gene>
<feature type="compositionally biased region" description="Polar residues" evidence="1">
    <location>
        <begin position="322"/>
        <end position="341"/>
    </location>
</feature>
<feature type="domain" description="Peptidase metallopeptidase" evidence="2">
    <location>
        <begin position="38"/>
        <end position="197"/>
    </location>
</feature>
<dbReference type="GO" id="GO:0006508">
    <property type="term" value="P:proteolysis"/>
    <property type="evidence" value="ECO:0007669"/>
    <property type="project" value="InterPro"/>
</dbReference>
<name>A0A0W0FXI2_MONRR</name>
<dbReference type="Gene3D" id="3.40.390.10">
    <property type="entry name" value="Collagenase (Catalytic Domain)"/>
    <property type="match status" value="1"/>
</dbReference>
<comment type="caution">
    <text evidence="3">The sequence shown here is derived from an EMBL/GenBank/DDBJ whole genome shotgun (WGS) entry which is preliminary data.</text>
</comment>
<proteinExistence type="predicted"/>
<dbReference type="GO" id="GO:0008270">
    <property type="term" value="F:zinc ion binding"/>
    <property type="evidence" value="ECO:0007669"/>
    <property type="project" value="InterPro"/>
</dbReference>
<dbReference type="Proteomes" id="UP000054988">
    <property type="component" value="Unassembled WGS sequence"/>
</dbReference>
<dbReference type="SUPFAM" id="SSF55486">
    <property type="entry name" value="Metalloproteases ('zincins'), catalytic domain"/>
    <property type="match status" value="1"/>
</dbReference>